<reference evidence="1" key="1">
    <citation type="submission" date="2020-05" db="EMBL/GenBank/DDBJ databases">
        <authorList>
            <person name="Chiriac C."/>
            <person name="Salcher M."/>
            <person name="Ghai R."/>
            <person name="Kavagutti S V."/>
        </authorList>
    </citation>
    <scope>NUCLEOTIDE SEQUENCE</scope>
</reference>
<accession>A0A6J7A5C2</accession>
<gene>
    <name evidence="1" type="ORF">UFOPK3001_02599</name>
    <name evidence="2" type="ORF">UFOPK3954_00367</name>
</gene>
<dbReference type="EMBL" id="CAFBON010000023">
    <property type="protein sequence ID" value="CAB4978113.1"/>
    <property type="molecule type" value="Genomic_DNA"/>
</dbReference>
<sequence length="54" mass="6082">MVSGCSLRDFVKPERVASIVRDATFVTVGFAVLGFQRAQVLRREFERSMPGRAH</sequence>
<proteinExistence type="predicted"/>
<evidence type="ECO:0000313" key="1">
    <source>
        <dbReference type="EMBL" id="CAB4827971.1"/>
    </source>
</evidence>
<evidence type="ECO:0000313" key="2">
    <source>
        <dbReference type="EMBL" id="CAB4978113.1"/>
    </source>
</evidence>
<organism evidence="1">
    <name type="scientific">freshwater metagenome</name>
    <dbReference type="NCBI Taxonomy" id="449393"/>
    <lineage>
        <taxon>unclassified sequences</taxon>
        <taxon>metagenomes</taxon>
        <taxon>ecological metagenomes</taxon>
    </lineage>
</organism>
<dbReference type="EMBL" id="CAFAAJ010000281">
    <property type="protein sequence ID" value="CAB4827971.1"/>
    <property type="molecule type" value="Genomic_DNA"/>
</dbReference>
<name>A0A6J7A5C2_9ZZZZ</name>
<protein>
    <submittedName>
        <fullName evidence="1">Unannotated protein</fullName>
    </submittedName>
</protein>
<dbReference type="AlphaFoldDB" id="A0A6J7A5C2"/>